<protein>
    <submittedName>
        <fullName evidence="1">Uncharacterized protein</fullName>
    </submittedName>
</protein>
<comment type="caution">
    <text evidence="1">The sequence shown here is derived from an EMBL/GenBank/DDBJ whole genome shotgun (WGS) entry which is preliminary data.</text>
</comment>
<accession>A0ABV6SRQ1</accession>
<dbReference type="Proteomes" id="UP001589891">
    <property type="component" value="Unassembled WGS sequence"/>
</dbReference>
<organism evidence="1 2">
    <name type="scientific">Azorhizophilus paspali</name>
    <name type="common">Azotobacter paspali</name>
    <dbReference type="NCBI Taxonomy" id="69963"/>
    <lineage>
        <taxon>Bacteria</taxon>
        <taxon>Pseudomonadati</taxon>
        <taxon>Pseudomonadota</taxon>
        <taxon>Gammaproteobacteria</taxon>
        <taxon>Pseudomonadales</taxon>
        <taxon>Pseudomonadaceae</taxon>
        <taxon>Azorhizophilus</taxon>
    </lineage>
</organism>
<dbReference type="InterPro" id="IPR038058">
    <property type="entry name" value="PhnH-like_sp"/>
</dbReference>
<proteinExistence type="predicted"/>
<dbReference type="RefSeq" id="WP_376948955.1">
    <property type="nucleotide sequence ID" value="NZ_CP171449.1"/>
</dbReference>
<keyword evidence="2" id="KW-1185">Reference proteome</keyword>
<evidence type="ECO:0000313" key="1">
    <source>
        <dbReference type="EMBL" id="MFC0711858.1"/>
    </source>
</evidence>
<evidence type="ECO:0000313" key="2">
    <source>
        <dbReference type="Proteomes" id="UP001589891"/>
    </source>
</evidence>
<dbReference type="SUPFAM" id="SSF159709">
    <property type="entry name" value="PhnH-like"/>
    <property type="match status" value="1"/>
</dbReference>
<name>A0ABV6SRQ1_AZOPA</name>
<dbReference type="EMBL" id="JBHLSS010000141">
    <property type="protein sequence ID" value="MFC0711858.1"/>
    <property type="molecule type" value="Genomic_DNA"/>
</dbReference>
<sequence>MAMPSICNRPSTDRQTFRAAPKVLAEPGLARPLPPTAALERLAPANYALCLSLPDVSAPV</sequence>
<reference evidence="1 2" key="1">
    <citation type="submission" date="2024-09" db="EMBL/GenBank/DDBJ databases">
        <authorList>
            <person name="Sun Q."/>
            <person name="Mori K."/>
        </authorList>
    </citation>
    <scope>NUCLEOTIDE SEQUENCE [LARGE SCALE GENOMIC DNA]</scope>
    <source>
        <strain evidence="1 2">NCAIM B.01794</strain>
    </source>
</reference>
<gene>
    <name evidence="1" type="ORF">ACFFGX_20710</name>
</gene>